<protein>
    <submittedName>
        <fullName evidence="1">Uncharacterized protein</fullName>
    </submittedName>
</protein>
<proteinExistence type="predicted"/>
<evidence type="ECO:0000313" key="1">
    <source>
        <dbReference type="EMBL" id="KAI4868421.1"/>
    </source>
</evidence>
<gene>
    <name evidence="1" type="ORF">F4820DRAFT_124770</name>
</gene>
<dbReference type="EMBL" id="MU393438">
    <property type="protein sequence ID" value="KAI4868421.1"/>
    <property type="molecule type" value="Genomic_DNA"/>
</dbReference>
<organism evidence="1 2">
    <name type="scientific">Hypoxylon rubiginosum</name>
    <dbReference type="NCBI Taxonomy" id="110542"/>
    <lineage>
        <taxon>Eukaryota</taxon>
        <taxon>Fungi</taxon>
        <taxon>Dikarya</taxon>
        <taxon>Ascomycota</taxon>
        <taxon>Pezizomycotina</taxon>
        <taxon>Sordariomycetes</taxon>
        <taxon>Xylariomycetidae</taxon>
        <taxon>Xylariales</taxon>
        <taxon>Hypoxylaceae</taxon>
        <taxon>Hypoxylon</taxon>
    </lineage>
</organism>
<comment type="caution">
    <text evidence="1">The sequence shown here is derived from an EMBL/GenBank/DDBJ whole genome shotgun (WGS) entry which is preliminary data.</text>
</comment>
<keyword evidence="2" id="KW-1185">Reference proteome</keyword>
<reference evidence="1 2" key="1">
    <citation type="journal article" date="2022" name="New Phytol.">
        <title>Ecological generalism drives hyperdiversity of secondary metabolite gene clusters in xylarialean endophytes.</title>
        <authorList>
            <person name="Franco M.E.E."/>
            <person name="Wisecaver J.H."/>
            <person name="Arnold A.E."/>
            <person name="Ju Y.M."/>
            <person name="Slot J.C."/>
            <person name="Ahrendt S."/>
            <person name="Moore L.P."/>
            <person name="Eastman K.E."/>
            <person name="Scott K."/>
            <person name="Konkel Z."/>
            <person name="Mondo S.J."/>
            <person name="Kuo A."/>
            <person name="Hayes R.D."/>
            <person name="Haridas S."/>
            <person name="Andreopoulos B."/>
            <person name="Riley R."/>
            <person name="LaButti K."/>
            <person name="Pangilinan J."/>
            <person name="Lipzen A."/>
            <person name="Amirebrahimi M."/>
            <person name="Yan J."/>
            <person name="Adam C."/>
            <person name="Keymanesh K."/>
            <person name="Ng V."/>
            <person name="Louie K."/>
            <person name="Northen T."/>
            <person name="Drula E."/>
            <person name="Henrissat B."/>
            <person name="Hsieh H.M."/>
            <person name="Youens-Clark K."/>
            <person name="Lutzoni F."/>
            <person name="Miadlikowska J."/>
            <person name="Eastwood D.C."/>
            <person name="Hamelin R.C."/>
            <person name="Grigoriev I.V."/>
            <person name="U'Ren J.M."/>
        </authorList>
    </citation>
    <scope>NUCLEOTIDE SEQUENCE [LARGE SCALE GENOMIC DNA]</scope>
    <source>
        <strain evidence="1 2">CBS 119005</strain>
    </source>
</reference>
<evidence type="ECO:0000313" key="2">
    <source>
        <dbReference type="Proteomes" id="UP001497700"/>
    </source>
</evidence>
<name>A0ACB9ZAM1_9PEZI</name>
<dbReference type="Proteomes" id="UP001497700">
    <property type="component" value="Unassembled WGS sequence"/>
</dbReference>
<sequence>MSGFEVAGVVLGAIPLVISALEHYKAGKGVAASFVKWRGQLDTLIFRLKLQRTFFYLQILELLRSAGVEHVVDRLDVTEEECVLILRNAKNGAEVKEYLGLLYDTFSDVLERYEKCLKAIATKFGHIHRPANAANDDLAATLAVNPPGKGSFAFKERVAFTIEKASLKELVEELREDRLSLKTIIHSMRTQQKYALRQPSHAAGRLVKIYAQVQINATPLFAAMCKVCTCKHHDKHKVLMRLDNRMPLQREKPKLVHRTKEDTTFSLVFELEDHLQEAFVKASQSADDAEAMAPCQGIATKIPIVKFPAVVIDPIPKGGNEGGNKPTKLTDICRHACDARLSGHVIKLRLTKDDLSILEGPRETQRHFSTSTTLEKFLRDGVENEDARMTPKQQTLLALDIAASILQLQQTCWFNLPFNSKGIKFLIHDGGKAKTTIHGPFVEQAMENTSWSDTSEGPDPKTALLELAILLLEIWHHRPLEMWTAKTGMAGVDSKEARRIAAIQWLEMTSERLPPHHLTAIEQCLAICSGRLRF</sequence>
<accession>A0ACB9ZAM1</accession>